<comment type="pathway">
    <text evidence="1 10">Amino-acid biosynthesis; L-serine biosynthesis; L-serine from 3-phospho-D-glycerate: step 1/3.</text>
</comment>
<evidence type="ECO:0000313" key="14">
    <source>
        <dbReference type="EMBL" id="EFJ48574.1"/>
    </source>
</evidence>
<dbReference type="PROSITE" id="PS00065">
    <property type="entry name" value="D_2_HYDROXYACID_DH_1"/>
    <property type="match status" value="1"/>
</dbReference>
<dbReference type="UniPathway" id="UPA00135">
    <property type="reaction ID" value="UER00196"/>
</dbReference>
<evidence type="ECO:0000256" key="7">
    <source>
        <dbReference type="ARBA" id="ARBA00023027"/>
    </source>
</evidence>
<comment type="subunit">
    <text evidence="3">Homotetramer.</text>
</comment>
<organism evidence="15">
    <name type="scientific">Volvox carteri f. nagariensis</name>
    <dbReference type="NCBI Taxonomy" id="3068"/>
    <lineage>
        <taxon>Eukaryota</taxon>
        <taxon>Viridiplantae</taxon>
        <taxon>Chlorophyta</taxon>
        <taxon>core chlorophytes</taxon>
        <taxon>Chlorophyceae</taxon>
        <taxon>CS clade</taxon>
        <taxon>Chlamydomonadales</taxon>
        <taxon>Volvocaceae</taxon>
        <taxon>Volvox</taxon>
    </lineage>
</organism>
<evidence type="ECO:0000259" key="11">
    <source>
        <dbReference type="Pfam" id="PF00389"/>
    </source>
</evidence>
<dbReference type="PANTHER" id="PTHR42938">
    <property type="entry name" value="FORMATE DEHYDROGENASE 1"/>
    <property type="match status" value="1"/>
</dbReference>
<dbReference type="FunFam" id="3.30.1330.90:FF:000003">
    <property type="entry name" value="D-3-phosphoglycerate dehydrogenase"/>
    <property type="match status" value="1"/>
</dbReference>
<dbReference type="SUPFAM" id="SSF52283">
    <property type="entry name" value="Formate/glycerate dehydrogenase catalytic domain-like"/>
    <property type="match status" value="1"/>
</dbReference>
<dbReference type="GO" id="GO:0009536">
    <property type="term" value="C:plastid"/>
    <property type="evidence" value="ECO:0007669"/>
    <property type="project" value="UniProtKB-ARBA"/>
</dbReference>
<keyword evidence="5" id="KW-0007">Acetylation</keyword>
<feature type="non-terminal residue" evidence="14">
    <location>
        <position position="1"/>
    </location>
</feature>
<dbReference type="Gene3D" id="3.30.70.260">
    <property type="match status" value="1"/>
</dbReference>
<dbReference type="Proteomes" id="UP000001058">
    <property type="component" value="Unassembled WGS sequence"/>
</dbReference>
<keyword evidence="8 10" id="KW-0718">Serine biosynthesis</keyword>
<dbReference type="OrthoDB" id="298012at2759"/>
<dbReference type="FunCoup" id="D8TVG3">
    <property type="interactions" value="1322"/>
</dbReference>
<evidence type="ECO:0000256" key="4">
    <source>
        <dbReference type="ARBA" id="ARBA00022553"/>
    </source>
</evidence>
<keyword evidence="4" id="KW-0597">Phosphoprotein</keyword>
<evidence type="ECO:0000256" key="10">
    <source>
        <dbReference type="RuleBase" id="RU363003"/>
    </source>
</evidence>
<keyword evidence="10" id="KW-0028">Amino-acid biosynthesis</keyword>
<dbReference type="SUPFAM" id="SSF143548">
    <property type="entry name" value="Serine metabolism enzymes domain"/>
    <property type="match status" value="1"/>
</dbReference>
<evidence type="ECO:0000256" key="6">
    <source>
        <dbReference type="ARBA" id="ARBA00023002"/>
    </source>
</evidence>
<dbReference type="STRING" id="3068.D8TVG3"/>
<dbReference type="Gene3D" id="3.30.1330.90">
    <property type="entry name" value="D-3-phosphoglycerate dehydrogenase, domain 3"/>
    <property type="match status" value="1"/>
</dbReference>
<dbReference type="RefSeq" id="XP_002950373.1">
    <property type="nucleotide sequence ID" value="XM_002950327.1"/>
</dbReference>
<proteinExistence type="inferred from homology"/>
<feature type="domain" description="D-3-phosphoglycerate dehydrogenase ASB" evidence="13">
    <location>
        <begin position="317"/>
        <end position="422"/>
    </location>
</feature>
<dbReference type="CDD" id="cd12173">
    <property type="entry name" value="PGDH_4"/>
    <property type="match status" value="1"/>
</dbReference>
<dbReference type="KEGG" id="vcn:VOLCADRAFT_60404"/>
<evidence type="ECO:0000256" key="2">
    <source>
        <dbReference type="ARBA" id="ARBA00005854"/>
    </source>
</evidence>
<dbReference type="InterPro" id="IPR006140">
    <property type="entry name" value="D-isomer_DH_NAD-bd"/>
</dbReference>
<dbReference type="InterPro" id="IPR036291">
    <property type="entry name" value="NAD(P)-bd_dom_sf"/>
</dbReference>
<feature type="domain" description="D-isomer specific 2-hydroxyacid dehydrogenase catalytic" evidence="11">
    <location>
        <begin position="6"/>
        <end position="306"/>
    </location>
</feature>
<dbReference type="FunFam" id="3.40.50.720:FF:000021">
    <property type="entry name" value="D-3-phosphoglycerate dehydrogenase"/>
    <property type="match status" value="1"/>
</dbReference>
<dbReference type="GO" id="GO:0004617">
    <property type="term" value="F:phosphoglycerate dehydrogenase activity"/>
    <property type="evidence" value="ECO:0007669"/>
    <property type="project" value="UniProtKB-EC"/>
</dbReference>
<keyword evidence="6 10" id="KW-0560">Oxidoreductase</keyword>
<gene>
    <name evidence="14" type="ORF">VOLCADRAFT_60404</name>
</gene>
<dbReference type="Gene3D" id="3.40.50.720">
    <property type="entry name" value="NAD(P)-binding Rossmann-like Domain"/>
    <property type="match status" value="2"/>
</dbReference>
<evidence type="ECO:0000259" key="12">
    <source>
        <dbReference type="Pfam" id="PF02826"/>
    </source>
</evidence>
<evidence type="ECO:0000256" key="9">
    <source>
        <dbReference type="ARBA" id="ARBA00048731"/>
    </source>
</evidence>
<accession>D8TVG3</accession>
<keyword evidence="7 10" id="KW-0520">NAD</keyword>
<dbReference type="InterPro" id="IPR045626">
    <property type="entry name" value="PGDH_ASB_dom"/>
</dbReference>
<dbReference type="EC" id="1.1.1.95" evidence="10"/>
<dbReference type="InterPro" id="IPR045865">
    <property type="entry name" value="ACT-like_dom_sf"/>
</dbReference>
<keyword evidence="15" id="KW-1185">Reference proteome</keyword>
<dbReference type="Pfam" id="PF02826">
    <property type="entry name" value="2-Hacid_dh_C"/>
    <property type="match status" value="1"/>
</dbReference>
<dbReference type="FunFam" id="3.30.70.260:FF:000008">
    <property type="entry name" value="D-3-phosphoglycerate dehydrogenase, chloroplastic"/>
    <property type="match status" value="1"/>
</dbReference>
<dbReference type="PANTHER" id="PTHR42938:SF22">
    <property type="entry name" value="D-3-PHOSPHOGLYCERATE DEHYDROGENASE"/>
    <property type="match status" value="1"/>
</dbReference>
<evidence type="ECO:0000259" key="13">
    <source>
        <dbReference type="Pfam" id="PF19304"/>
    </source>
</evidence>
<dbReference type="CDD" id="cd04902">
    <property type="entry name" value="ACT_3PGDH-xct"/>
    <property type="match status" value="1"/>
</dbReference>
<comment type="catalytic activity">
    <reaction evidence="9 10">
        <text>(2R)-3-phosphoglycerate + NAD(+) = 3-phosphooxypyruvate + NADH + H(+)</text>
        <dbReference type="Rhea" id="RHEA:12641"/>
        <dbReference type="ChEBI" id="CHEBI:15378"/>
        <dbReference type="ChEBI" id="CHEBI:18110"/>
        <dbReference type="ChEBI" id="CHEBI:57540"/>
        <dbReference type="ChEBI" id="CHEBI:57945"/>
        <dbReference type="ChEBI" id="CHEBI:58272"/>
        <dbReference type="EC" id="1.1.1.95"/>
    </reaction>
</comment>
<name>D8TVG3_VOLCA</name>
<evidence type="ECO:0000256" key="5">
    <source>
        <dbReference type="ARBA" id="ARBA00022990"/>
    </source>
</evidence>
<dbReference type="NCBIfam" id="TIGR01327">
    <property type="entry name" value="PGDH"/>
    <property type="match status" value="1"/>
</dbReference>
<reference evidence="14 15" key="1">
    <citation type="journal article" date="2010" name="Science">
        <title>Genomic analysis of organismal complexity in the multicellular green alga Volvox carteri.</title>
        <authorList>
            <person name="Prochnik S.E."/>
            <person name="Umen J."/>
            <person name="Nedelcu A.M."/>
            <person name="Hallmann A."/>
            <person name="Miller S.M."/>
            <person name="Nishii I."/>
            <person name="Ferris P."/>
            <person name="Kuo A."/>
            <person name="Mitros T."/>
            <person name="Fritz-Laylin L.K."/>
            <person name="Hellsten U."/>
            <person name="Chapman J."/>
            <person name="Simakov O."/>
            <person name="Rensing S.A."/>
            <person name="Terry A."/>
            <person name="Pangilinan J."/>
            <person name="Kapitonov V."/>
            <person name="Jurka J."/>
            <person name="Salamov A."/>
            <person name="Shapiro H."/>
            <person name="Schmutz J."/>
            <person name="Grimwood J."/>
            <person name="Lindquist E."/>
            <person name="Lucas S."/>
            <person name="Grigoriev I.V."/>
            <person name="Schmitt R."/>
            <person name="Kirk D."/>
            <person name="Rokhsar D.S."/>
        </authorList>
    </citation>
    <scope>NUCLEOTIDE SEQUENCE [LARGE SCALE GENOMIC DNA]</scope>
    <source>
        <strain evidence="15">f. Nagariensis / Eve</strain>
    </source>
</reference>
<dbReference type="InterPro" id="IPR006236">
    <property type="entry name" value="PGDH"/>
</dbReference>
<dbReference type="InParanoid" id="D8TVG3"/>
<protein>
    <recommendedName>
        <fullName evidence="10">D-3-phosphoglycerate dehydrogenase</fullName>
        <ecNumber evidence="10">1.1.1.95</ecNumber>
    </recommendedName>
</protein>
<dbReference type="SUPFAM" id="SSF51735">
    <property type="entry name" value="NAD(P)-binding Rossmann-fold domains"/>
    <property type="match status" value="1"/>
</dbReference>
<dbReference type="InterPro" id="IPR029009">
    <property type="entry name" value="ASB_dom_sf"/>
</dbReference>
<dbReference type="InterPro" id="IPR006139">
    <property type="entry name" value="D-isomer_2_OHA_DH_cat_dom"/>
</dbReference>
<sequence length="539" mass="56965">KGSTAGIDLLRRSCNVELAYDLTPEELCAKAPELDALIVRSGTKVTRAIFEASRGRLKVVGRAGVGVDHVDLTAATEYGCLVVNAPTANTLAAAEHGIALLCAMARNIPQADAAMKSGRWDRSSFLGTSLAGKTLAVYGFGKVGSEVARRAKGLGMLVLAYDPYTSNEKAAAQGVQLVSFDVALSSADFHSLHMPLTPITKGMFGEYAFRRIRPGSRIINLAHGGVIDEGALLGALEARVVVQAALDVFLKEPPDFEDHPLICRPDVICTPHLGASTLEAQEGVATEVVEAVMEALAGRPCSNAVNAPMVPLELLEELQPYMALAEGLGRAAVGLVGDRGFADLAITYSSPRGDDLDSRLLRAMVIKGVLEGTTTARVNYVNADLLARNRDLKITEVHVRSGDGGQVLSSMSVALGTSDSRFSAAVDRTQRIYVEGKVAGGQPFLTKIGNFDVELAMGGSVLLTRQRDQPGIVGGVGMLLAKDQVNISFMTVCRTAKHREAIMAIGIDSEPSLETLAAITEVPGVMEVTVFKEAVSPQV</sequence>
<dbReference type="GO" id="GO:0051287">
    <property type="term" value="F:NAD binding"/>
    <property type="evidence" value="ECO:0007669"/>
    <property type="project" value="UniProtKB-UniRule"/>
</dbReference>
<evidence type="ECO:0000313" key="15">
    <source>
        <dbReference type="Proteomes" id="UP000001058"/>
    </source>
</evidence>
<dbReference type="AlphaFoldDB" id="D8TVG3"/>
<comment type="similarity">
    <text evidence="2 10">Belongs to the D-isomer specific 2-hydroxyacid dehydrogenase family.</text>
</comment>
<dbReference type="InterPro" id="IPR029752">
    <property type="entry name" value="D-isomer_DH_CS1"/>
</dbReference>
<feature type="domain" description="D-isomer specific 2-hydroxyacid dehydrogenase NAD-binding" evidence="12">
    <location>
        <begin position="98"/>
        <end position="274"/>
    </location>
</feature>
<dbReference type="GO" id="GO:0006564">
    <property type="term" value="P:L-serine biosynthetic process"/>
    <property type="evidence" value="ECO:0007669"/>
    <property type="project" value="UniProtKB-KW"/>
</dbReference>
<dbReference type="SUPFAM" id="SSF55021">
    <property type="entry name" value="ACT-like"/>
    <property type="match status" value="1"/>
</dbReference>
<evidence type="ECO:0000256" key="1">
    <source>
        <dbReference type="ARBA" id="ARBA00005216"/>
    </source>
</evidence>
<evidence type="ECO:0000256" key="8">
    <source>
        <dbReference type="ARBA" id="ARBA00023299"/>
    </source>
</evidence>
<dbReference type="Pfam" id="PF19304">
    <property type="entry name" value="PGDH_inter"/>
    <property type="match status" value="1"/>
</dbReference>
<dbReference type="Pfam" id="PF00389">
    <property type="entry name" value="2-Hacid_dh"/>
    <property type="match status" value="1"/>
</dbReference>
<evidence type="ECO:0000256" key="3">
    <source>
        <dbReference type="ARBA" id="ARBA00011881"/>
    </source>
</evidence>
<dbReference type="eggNOG" id="KOG0068">
    <property type="taxonomic scope" value="Eukaryota"/>
</dbReference>
<dbReference type="GeneID" id="9619918"/>
<dbReference type="EMBL" id="GL378339">
    <property type="protein sequence ID" value="EFJ48574.1"/>
    <property type="molecule type" value="Genomic_DNA"/>
</dbReference>